<feature type="compositionally biased region" description="Basic and acidic residues" evidence="8">
    <location>
        <begin position="164"/>
        <end position="173"/>
    </location>
</feature>
<keyword evidence="7" id="KW-1015">Disulfide bond</keyword>
<evidence type="ECO:0000256" key="1">
    <source>
        <dbReference type="ARBA" id="ARBA00006249"/>
    </source>
</evidence>
<keyword evidence="6" id="KW-0106">Calcium</keyword>
<name>G0EYU1_CUPNN</name>
<evidence type="ECO:0000256" key="8">
    <source>
        <dbReference type="SAM" id="MobiDB-lite"/>
    </source>
</evidence>
<dbReference type="InterPro" id="IPR011118">
    <property type="entry name" value="Tannase/feruloyl_esterase"/>
</dbReference>
<sequence>MLDIEVDLPDNWTGRLMHQGGGGFDGQVKTVESFSAGFPLYQPLQRAVAYAASNGGNRTGDPSEFLTSQTEKSDYAYAAVGTTIAFAKAAVKAFYGRAPSYTYFNGASNGGRNAYIAAQRWPDQYDGIIAGAETMNMATQTAAWLNLARRAGSDRHAGRGPVDSAERCRDRSM</sequence>
<evidence type="ECO:0000256" key="7">
    <source>
        <dbReference type="ARBA" id="ARBA00023157"/>
    </source>
</evidence>
<dbReference type="Proteomes" id="UP000006798">
    <property type="component" value="Chromosome 1"/>
</dbReference>
<proteinExistence type="inferred from homology"/>
<feature type="region of interest" description="Disordered" evidence="8">
    <location>
        <begin position="153"/>
        <end position="173"/>
    </location>
</feature>
<keyword evidence="4" id="KW-0732">Signal</keyword>
<evidence type="ECO:0008006" key="11">
    <source>
        <dbReference type="Google" id="ProtNLM"/>
    </source>
</evidence>
<dbReference type="PANTHER" id="PTHR33938">
    <property type="entry name" value="FERULOYL ESTERASE B-RELATED"/>
    <property type="match status" value="1"/>
</dbReference>
<keyword evidence="5" id="KW-0378">Hydrolase</keyword>
<dbReference type="InterPro" id="IPR029058">
    <property type="entry name" value="AB_hydrolase_fold"/>
</dbReference>
<evidence type="ECO:0000256" key="6">
    <source>
        <dbReference type="ARBA" id="ARBA00022837"/>
    </source>
</evidence>
<dbReference type="PANTHER" id="PTHR33938:SF15">
    <property type="entry name" value="FERULOYL ESTERASE B-RELATED"/>
    <property type="match status" value="1"/>
</dbReference>
<dbReference type="GO" id="GO:0046872">
    <property type="term" value="F:metal ion binding"/>
    <property type="evidence" value="ECO:0007669"/>
    <property type="project" value="UniProtKB-KW"/>
</dbReference>
<dbReference type="Gene3D" id="3.40.50.1820">
    <property type="entry name" value="alpha/beta hydrolase"/>
    <property type="match status" value="1"/>
</dbReference>
<dbReference type="GO" id="GO:0052689">
    <property type="term" value="F:carboxylic ester hydrolase activity"/>
    <property type="evidence" value="ECO:0007669"/>
    <property type="project" value="UniProtKB-KW"/>
</dbReference>
<evidence type="ECO:0000256" key="4">
    <source>
        <dbReference type="ARBA" id="ARBA00022729"/>
    </source>
</evidence>
<accession>G0EYU1</accession>
<protein>
    <recommendedName>
        <fullName evidence="11">Tannase/feruloyl esterase family alpha/beta hydrolase</fullName>
    </recommendedName>
</protein>
<reference evidence="9 10" key="1">
    <citation type="journal article" date="2011" name="J. Bacteriol.">
        <title>Complete genome sequence of the type strain Cupriavidus necator N-1.</title>
        <authorList>
            <person name="Poehlein A."/>
            <person name="Kusian B."/>
            <person name="Friedrich B."/>
            <person name="Daniel R."/>
            <person name="Bowien B."/>
        </authorList>
    </citation>
    <scope>NUCLEOTIDE SEQUENCE [LARGE SCALE GENOMIC DNA]</scope>
    <source>
        <strain evidence="10">ATCC 43291 / DSM 13513 / CCUG 52238 / LMG 8453 / N-1</strain>
    </source>
</reference>
<evidence type="ECO:0000256" key="2">
    <source>
        <dbReference type="ARBA" id="ARBA00022487"/>
    </source>
</evidence>
<dbReference type="HOGENOM" id="CLU_1545057_0_0_4"/>
<evidence type="ECO:0000313" key="9">
    <source>
        <dbReference type="EMBL" id="AEI78737.1"/>
    </source>
</evidence>
<evidence type="ECO:0000256" key="5">
    <source>
        <dbReference type="ARBA" id="ARBA00022801"/>
    </source>
</evidence>
<dbReference type="KEGG" id="cnc:CNE_1c34340"/>
<keyword evidence="3" id="KW-0479">Metal-binding</keyword>
<evidence type="ECO:0000313" key="10">
    <source>
        <dbReference type="Proteomes" id="UP000006798"/>
    </source>
</evidence>
<keyword evidence="2" id="KW-0719">Serine esterase</keyword>
<gene>
    <name evidence="9" type="ordered locus">CNE_1c34340</name>
</gene>
<dbReference type="SUPFAM" id="SSF53474">
    <property type="entry name" value="alpha/beta-Hydrolases"/>
    <property type="match status" value="1"/>
</dbReference>
<evidence type="ECO:0000256" key="3">
    <source>
        <dbReference type="ARBA" id="ARBA00022723"/>
    </source>
</evidence>
<comment type="similarity">
    <text evidence="1">Belongs to the tannase family.</text>
</comment>
<dbReference type="EMBL" id="CP002877">
    <property type="protein sequence ID" value="AEI78737.1"/>
    <property type="molecule type" value="Genomic_DNA"/>
</dbReference>
<organism evidence="9 10">
    <name type="scientific">Cupriavidus necator (strain ATCC 43291 / DSM 13513 / CCUG 52238 / LMG 8453 / N-1)</name>
    <name type="common">Ralstonia eutropha</name>
    <dbReference type="NCBI Taxonomy" id="1042878"/>
    <lineage>
        <taxon>Bacteria</taxon>
        <taxon>Pseudomonadati</taxon>
        <taxon>Pseudomonadota</taxon>
        <taxon>Betaproteobacteria</taxon>
        <taxon>Burkholderiales</taxon>
        <taxon>Burkholderiaceae</taxon>
        <taxon>Cupriavidus</taxon>
    </lineage>
</organism>
<dbReference type="AlphaFoldDB" id="G0EYU1"/>
<dbReference type="Pfam" id="PF07519">
    <property type="entry name" value="Tannase"/>
    <property type="match status" value="1"/>
</dbReference>